<dbReference type="OrthoDB" id="414418at2759"/>
<feature type="region of interest" description="Disordered" evidence="1">
    <location>
        <begin position="362"/>
        <end position="384"/>
    </location>
</feature>
<dbReference type="SMART" id="SM00855">
    <property type="entry name" value="PGAM"/>
    <property type="match status" value="1"/>
</dbReference>
<dbReference type="Gene3D" id="3.40.50.1240">
    <property type="entry name" value="Phosphoglycerate mutase-like"/>
    <property type="match status" value="1"/>
</dbReference>
<dbReference type="PANTHER" id="PTHR16469:SF51">
    <property type="entry name" value="TRANSCRIPTION FACTOR TAU 55 KDA SUBUNIT"/>
    <property type="match status" value="1"/>
</dbReference>
<accession>T5A640</accession>
<gene>
    <name evidence="2" type="ORF">OCS_03344</name>
</gene>
<dbReference type="EMBL" id="KE652649">
    <property type="protein sequence ID" value="EQL00940.1"/>
    <property type="molecule type" value="Genomic_DNA"/>
</dbReference>
<reference evidence="2 3" key="1">
    <citation type="journal article" date="2013" name="Chin. Sci. Bull.">
        <title>Genome survey uncovers the secrets of sex and lifestyle in caterpillar fungus.</title>
        <authorList>
            <person name="Hu X."/>
            <person name="Zhang Y."/>
            <person name="Xiao G."/>
            <person name="Zheng P."/>
            <person name="Xia Y."/>
            <person name="Zhang X."/>
            <person name="St Leger R.J."/>
            <person name="Liu X."/>
            <person name="Wang C."/>
        </authorList>
    </citation>
    <scope>NUCLEOTIDE SEQUENCE [LARGE SCALE GENOMIC DNA]</scope>
    <source>
        <strain evidence="3">Co18 / CGMCC 3.14243</strain>
        <tissue evidence="2">Fruit-body</tissue>
    </source>
</reference>
<dbReference type="Pfam" id="PF00300">
    <property type="entry name" value="His_Phos_1"/>
    <property type="match status" value="2"/>
</dbReference>
<evidence type="ECO:0000313" key="3">
    <source>
        <dbReference type="Proteomes" id="UP000019374"/>
    </source>
</evidence>
<dbReference type="Proteomes" id="UP000019374">
    <property type="component" value="Unassembled WGS sequence"/>
</dbReference>
<proteinExistence type="predicted"/>
<protein>
    <submittedName>
        <fullName evidence="2">Phosphoglycerate mutase family protein</fullName>
    </submittedName>
</protein>
<dbReference type="InterPro" id="IPR013078">
    <property type="entry name" value="His_Pase_superF_clade-1"/>
</dbReference>
<dbReference type="HOGENOM" id="CLU_042838_1_1_1"/>
<dbReference type="CDD" id="cd07067">
    <property type="entry name" value="HP_PGM_like"/>
    <property type="match status" value="1"/>
</dbReference>
<organism evidence="2 3">
    <name type="scientific">Ophiocordyceps sinensis (strain Co18 / CGMCC 3.14243)</name>
    <name type="common">Yarsagumba caterpillar fungus</name>
    <name type="synonym">Hirsutella sinensis</name>
    <dbReference type="NCBI Taxonomy" id="911162"/>
    <lineage>
        <taxon>Eukaryota</taxon>
        <taxon>Fungi</taxon>
        <taxon>Dikarya</taxon>
        <taxon>Ascomycota</taxon>
        <taxon>Pezizomycotina</taxon>
        <taxon>Sordariomycetes</taxon>
        <taxon>Hypocreomycetidae</taxon>
        <taxon>Hypocreales</taxon>
        <taxon>Ophiocordycipitaceae</taxon>
        <taxon>Ophiocordyceps</taxon>
    </lineage>
</organism>
<evidence type="ECO:0000313" key="2">
    <source>
        <dbReference type="EMBL" id="EQL00940.1"/>
    </source>
</evidence>
<dbReference type="AlphaFoldDB" id="T5A640"/>
<dbReference type="SUPFAM" id="SSF53254">
    <property type="entry name" value="Phosphoglycerate mutase-like"/>
    <property type="match status" value="1"/>
</dbReference>
<dbReference type="InterPro" id="IPR051710">
    <property type="entry name" value="Phosphatase_SH3-domain"/>
</dbReference>
<dbReference type="eggNOG" id="ENOG502RYP8">
    <property type="taxonomic scope" value="Eukaryota"/>
</dbReference>
<dbReference type="InterPro" id="IPR029033">
    <property type="entry name" value="His_PPase_superfam"/>
</dbReference>
<evidence type="ECO:0000256" key="1">
    <source>
        <dbReference type="SAM" id="MobiDB-lite"/>
    </source>
</evidence>
<name>T5A640_OPHSC</name>
<sequence length="384" mass="41212">MPLEKIYVIRHGALTAPIAGAQFRSNWLVDPVTGAYSAYIPSPTGIPADPALTSHGVSQARELGRHLVDLDPPVEAVYSSPFYRCLQTLGPFLRLRLQKQQHDRSASGPAAGDDGVAASIRLEHGIREWFGSAPFSHPQPADTTVLKSLFPAIDEDYVPIVVPSPRGETLAQLQERVALALRGIVEQCDAQGVRSALLCTHAAVVIVLGRILTGHVPDSIDAEDFCAYTCGLSVFHRGEGGRSEASLPADSSGRSSQHVLPNCWPTESTSHVIPTVLTKRLADLTAGLIGGWRCELDSDCSFLSGGQERGWYVPTPAPCRCSSSRDSAFRMWSSPTPFEALAAREWYFTSARGSLANTSTRRFAGDESFPGSGSLSPGDAESKL</sequence>
<dbReference type="PANTHER" id="PTHR16469">
    <property type="entry name" value="UBIQUITIN-ASSOCIATED AND SH3 DOMAIN-CONTAINING BA-RELATED"/>
    <property type="match status" value="1"/>
</dbReference>